<dbReference type="SUPFAM" id="SSF49899">
    <property type="entry name" value="Concanavalin A-like lectins/glucanases"/>
    <property type="match status" value="1"/>
</dbReference>
<dbReference type="GO" id="GO:0004553">
    <property type="term" value="F:hydrolase activity, hydrolyzing O-glycosyl compounds"/>
    <property type="evidence" value="ECO:0007669"/>
    <property type="project" value="InterPro"/>
</dbReference>
<evidence type="ECO:0000259" key="2">
    <source>
        <dbReference type="PROSITE" id="PS51762"/>
    </source>
</evidence>
<dbReference type="InterPro" id="IPR050546">
    <property type="entry name" value="Glycosyl_Hydrlase_16"/>
</dbReference>
<dbReference type="InterPro" id="IPR000757">
    <property type="entry name" value="Beta-glucanase-like"/>
</dbReference>
<dbReference type="OrthoDB" id="192832at2759"/>
<comment type="caution">
    <text evidence="3">The sequence shown here is derived from an EMBL/GenBank/DDBJ whole genome shotgun (WGS) entry which is preliminary data.</text>
</comment>
<dbReference type="Gene3D" id="2.60.120.200">
    <property type="match status" value="1"/>
</dbReference>
<protein>
    <submittedName>
        <fullName evidence="3">Glucan endo-1,3-beta-glucosidase</fullName>
    </submittedName>
</protein>
<feature type="chain" id="PRO_5034254173" evidence="1">
    <location>
        <begin position="19"/>
        <end position="311"/>
    </location>
</feature>
<dbReference type="PANTHER" id="PTHR10963">
    <property type="entry name" value="GLYCOSYL HYDROLASE-RELATED"/>
    <property type="match status" value="1"/>
</dbReference>
<feature type="domain" description="GH16" evidence="2">
    <location>
        <begin position="45"/>
        <end position="311"/>
    </location>
</feature>
<organism evidence="3 4">
    <name type="scientific">Lachnellula subtilissima</name>
    <dbReference type="NCBI Taxonomy" id="602034"/>
    <lineage>
        <taxon>Eukaryota</taxon>
        <taxon>Fungi</taxon>
        <taxon>Dikarya</taxon>
        <taxon>Ascomycota</taxon>
        <taxon>Pezizomycotina</taxon>
        <taxon>Leotiomycetes</taxon>
        <taxon>Helotiales</taxon>
        <taxon>Lachnaceae</taxon>
        <taxon>Lachnellula</taxon>
    </lineage>
</organism>
<dbReference type="AlphaFoldDB" id="A0A8H8S4J8"/>
<proteinExistence type="predicted"/>
<keyword evidence="4" id="KW-1185">Reference proteome</keyword>
<dbReference type="Proteomes" id="UP000462212">
    <property type="component" value="Unassembled WGS sequence"/>
</dbReference>
<reference evidence="3 4" key="1">
    <citation type="submission" date="2018-05" db="EMBL/GenBank/DDBJ databases">
        <title>Genome sequencing and assembly of the regulated plant pathogen Lachnellula willkommii and related sister species for the development of diagnostic species identification markers.</title>
        <authorList>
            <person name="Giroux E."/>
            <person name="Bilodeau G."/>
        </authorList>
    </citation>
    <scope>NUCLEOTIDE SEQUENCE [LARGE SCALE GENOMIC DNA]</scope>
    <source>
        <strain evidence="3 4">CBS 197.66</strain>
    </source>
</reference>
<evidence type="ECO:0000313" key="3">
    <source>
        <dbReference type="EMBL" id="TVY45359.1"/>
    </source>
</evidence>
<feature type="signal peptide" evidence="1">
    <location>
        <begin position="1"/>
        <end position="18"/>
    </location>
</feature>
<keyword evidence="1" id="KW-0732">Signal</keyword>
<dbReference type="CDD" id="cd02182">
    <property type="entry name" value="GH16_Strep_laminarinase_like"/>
    <property type="match status" value="1"/>
</dbReference>
<accession>A0A8H8S4J8</accession>
<dbReference type="GO" id="GO:0005975">
    <property type="term" value="P:carbohydrate metabolic process"/>
    <property type="evidence" value="ECO:0007669"/>
    <property type="project" value="InterPro"/>
</dbReference>
<name>A0A8H8S4J8_9HELO</name>
<dbReference type="PANTHER" id="PTHR10963:SF60">
    <property type="entry name" value="GRAM-NEGATIVE BACTERIA-BINDING PROTEIN 1-RELATED"/>
    <property type="match status" value="1"/>
</dbReference>
<gene>
    <name evidence="3" type="primary">glcA_0</name>
    <name evidence="3" type="ORF">LSUB1_G000245</name>
</gene>
<dbReference type="EMBL" id="QGMJ01000015">
    <property type="protein sequence ID" value="TVY45359.1"/>
    <property type="molecule type" value="Genomic_DNA"/>
</dbReference>
<evidence type="ECO:0000313" key="4">
    <source>
        <dbReference type="Proteomes" id="UP000462212"/>
    </source>
</evidence>
<dbReference type="PROSITE" id="PS51762">
    <property type="entry name" value="GH16_2"/>
    <property type="match status" value="1"/>
</dbReference>
<sequence>MKSLFSILAACTLVQVHALQHVHSRHLSTALNKASLPGFIPVFFDDFSGTPGSLPSSSNWLFSLGTQYPGGAANWGNNEHENYTQSRDNIHITQEQNLAIIPRLENGVWTSARIETQDSSFAAAPGGRLLIEARIKLGDAPLEQQQGIWPAFWTLGSKFRGNYSNWPMVTEWDILEVVSGQSTMFSTIHCGYAPGGPCNEYNGLGNGGVAFSRGTFHSVGFLVDRSMCGGGKNGTWQDETLNWYLDGKKVFNVTGATVGDEETWSLLAHEEHYLLLNVAVGGNWPGPPNNATIDGQSVGMEVEHVGIYNSV</sequence>
<dbReference type="InterPro" id="IPR013320">
    <property type="entry name" value="ConA-like_dom_sf"/>
</dbReference>
<evidence type="ECO:0000256" key="1">
    <source>
        <dbReference type="SAM" id="SignalP"/>
    </source>
</evidence>